<dbReference type="InterPro" id="IPR046879">
    <property type="entry name" value="KANL3/Tex30_Abhydrolase"/>
</dbReference>
<accession>A0ABX8VNB2</accession>
<dbReference type="SUPFAM" id="SSF53474">
    <property type="entry name" value="alpha/beta-Hydrolases"/>
    <property type="match status" value="1"/>
</dbReference>
<feature type="domain" description="KANL3/Tex30 alpha/beta hydrolase-like" evidence="1">
    <location>
        <begin position="21"/>
        <end position="190"/>
    </location>
</feature>
<organism evidence="2 3">
    <name type="scientific">Mycolicibacterium pallens</name>
    <dbReference type="NCBI Taxonomy" id="370524"/>
    <lineage>
        <taxon>Bacteria</taxon>
        <taxon>Bacillati</taxon>
        <taxon>Actinomycetota</taxon>
        <taxon>Actinomycetes</taxon>
        <taxon>Mycobacteriales</taxon>
        <taxon>Mycobacteriaceae</taxon>
        <taxon>Mycolicibacterium</taxon>
    </lineage>
</organism>
<dbReference type="InterPro" id="IPR026555">
    <property type="entry name" value="NSL3/Tex30"/>
</dbReference>
<keyword evidence="2" id="KW-0378">Hydrolase</keyword>
<dbReference type="PANTHER" id="PTHR13136:SF11">
    <property type="entry name" value="TESTIS-EXPRESSED PROTEIN 30"/>
    <property type="match status" value="1"/>
</dbReference>
<evidence type="ECO:0000259" key="1">
    <source>
        <dbReference type="Pfam" id="PF20408"/>
    </source>
</evidence>
<dbReference type="GO" id="GO:0016787">
    <property type="term" value="F:hydrolase activity"/>
    <property type="evidence" value="ECO:0007669"/>
    <property type="project" value="UniProtKB-KW"/>
</dbReference>
<dbReference type="RefSeq" id="WP_164520006.1">
    <property type="nucleotide sequence ID" value="NZ_BAAAVX010000016.1"/>
</dbReference>
<gene>
    <name evidence="2" type="ORF">K0O64_03085</name>
</gene>
<dbReference type="PANTHER" id="PTHR13136">
    <property type="entry name" value="TESTIS DEVELOPMENT PROTEIN PRTD"/>
    <property type="match status" value="1"/>
</dbReference>
<sequence length="206" mass="21952">MSELDEIAGVTHEPDGRPTGVVMLTHGAGGNRESPLLIRICDEWASRGWLAVRYNLPYRRRRPKGPPSGSASGDRDGIVDALTLARSLADGPVIAGGHSYGGRQTSMVVVENPNLADVLTPFSYPLHPPGKPDRLRTEHFSGITIPAVFTHGTADPFGTIDELREAVTLIPSLVQIVEVTGARHDLGSKKLDVPALAVDAALSALR</sequence>
<dbReference type="Proteomes" id="UP000825367">
    <property type="component" value="Chromosome"/>
</dbReference>
<dbReference type="InterPro" id="IPR029058">
    <property type="entry name" value="AB_hydrolase_fold"/>
</dbReference>
<dbReference type="Pfam" id="PF20408">
    <property type="entry name" value="Abhydrolase_11"/>
    <property type="match status" value="1"/>
</dbReference>
<reference evidence="2 3" key="1">
    <citation type="submission" date="2021-07" db="EMBL/GenBank/DDBJ databases">
        <title>Whole genome sequencing of non-tuberculosis mycobacteria type-strains.</title>
        <authorList>
            <person name="Igarashi Y."/>
            <person name="Osugi A."/>
            <person name="Mitarai S."/>
        </authorList>
    </citation>
    <scope>NUCLEOTIDE SEQUENCE [LARGE SCALE GENOMIC DNA]</scope>
    <source>
        <strain evidence="2 3">JCM 16370</strain>
    </source>
</reference>
<keyword evidence="3" id="KW-1185">Reference proteome</keyword>
<protein>
    <submittedName>
        <fullName evidence="2">Alpha/beta hydrolase</fullName>
    </submittedName>
</protein>
<name>A0ABX8VNB2_9MYCO</name>
<proteinExistence type="predicted"/>
<evidence type="ECO:0000313" key="2">
    <source>
        <dbReference type="EMBL" id="QYL17573.1"/>
    </source>
</evidence>
<dbReference type="EMBL" id="CP080333">
    <property type="protein sequence ID" value="QYL17573.1"/>
    <property type="molecule type" value="Genomic_DNA"/>
</dbReference>
<dbReference type="Gene3D" id="3.40.50.1820">
    <property type="entry name" value="alpha/beta hydrolase"/>
    <property type="match status" value="1"/>
</dbReference>
<evidence type="ECO:0000313" key="3">
    <source>
        <dbReference type="Proteomes" id="UP000825367"/>
    </source>
</evidence>